<sequence length="204" mass="21203">MSKNSEPTLSRTPALRALVPEPDRYLIVAGLGTPCFDAARLTDDGDNLFAIDGAMGTATAVGTGLALAQPRRRILVITGDGELLMSLGSLPTAATAAPPNLSILCIDNAAWGLTGFQRTHTSFRTDLAAVAAGSGIPASTTVAVPADLPAGKSLLEDDTQVTFVVLRVPPEPPEPYAFERDGPLCRTRFRDHVLGGAPSAAVTR</sequence>
<evidence type="ECO:0000259" key="3">
    <source>
        <dbReference type="Pfam" id="PF02775"/>
    </source>
</evidence>
<dbReference type="EMBL" id="JBHUKR010000017">
    <property type="protein sequence ID" value="MFD2420099.1"/>
    <property type="molecule type" value="Genomic_DNA"/>
</dbReference>
<evidence type="ECO:0000313" key="5">
    <source>
        <dbReference type="Proteomes" id="UP001597417"/>
    </source>
</evidence>
<feature type="domain" description="Thiamine pyrophosphate enzyme TPP-binding" evidence="3">
    <location>
        <begin position="52"/>
        <end position="150"/>
    </location>
</feature>
<proteinExistence type="predicted"/>
<keyword evidence="1" id="KW-0210">Decarboxylase</keyword>
<evidence type="ECO:0000256" key="2">
    <source>
        <dbReference type="ARBA" id="ARBA00023239"/>
    </source>
</evidence>
<accession>A0ABW5FYJ8</accession>
<comment type="caution">
    <text evidence="4">The sequence shown here is derived from an EMBL/GenBank/DDBJ whole genome shotgun (WGS) entry which is preliminary data.</text>
</comment>
<dbReference type="InterPro" id="IPR011766">
    <property type="entry name" value="TPP_enzyme_TPP-bd"/>
</dbReference>
<dbReference type="PANTHER" id="PTHR42818">
    <property type="entry name" value="SULFOPYRUVATE DECARBOXYLASE SUBUNIT ALPHA"/>
    <property type="match status" value="1"/>
</dbReference>
<dbReference type="PANTHER" id="PTHR42818:SF1">
    <property type="entry name" value="SULFOPYRUVATE DECARBOXYLASE"/>
    <property type="match status" value="1"/>
</dbReference>
<dbReference type="Pfam" id="PF02775">
    <property type="entry name" value="TPP_enzyme_C"/>
    <property type="match status" value="1"/>
</dbReference>
<gene>
    <name evidence="4" type="ORF">ACFSXZ_27595</name>
</gene>
<keyword evidence="5" id="KW-1185">Reference proteome</keyword>
<dbReference type="Gene3D" id="3.40.50.970">
    <property type="match status" value="1"/>
</dbReference>
<dbReference type="InterPro" id="IPR051818">
    <property type="entry name" value="TPP_dependent_decarboxylase"/>
</dbReference>
<dbReference type="Proteomes" id="UP001597417">
    <property type="component" value="Unassembled WGS sequence"/>
</dbReference>
<evidence type="ECO:0000256" key="1">
    <source>
        <dbReference type="ARBA" id="ARBA00022793"/>
    </source>
</evidence>
<protein>
    <submittedName>
        <fullName evidence="4">Thiamine pyrophosphate-dependent enzyme</fullName>
    </submittedName>
</protein>
<keyword evidence="2" id="KW-0456">Lyase</keyword>
<name>A0ABW5FYJ8_9PSEU</name>
<dbReference type="SUPFAM" id="SSF52518">
    <property type="entry name" value="Thiamin diphosphate-binding fold (THDP-binding)"/>
    <property type="match status" value="1"/>
</dbReference>
<dbReference type="InterPro" id="IPR029061">
    <property type="entry name" value="THDP-binding"/>
</dbReference>
<organism evidence="4 5">
    <name type="scientific">Amycolatopsis pigmentata</name>
    <dbReference type="NCBI Taxonomy" id="450801"/>
    <lineage>
        <taxon>Bacteria</taxon>
        <taxon>Bacillati</taxon>
        <taxon>Actinomycetota</taxon>
        <taxon>Actinomycetes</taxon>
        <taxon>Pseudonocardiales</taxon>
        <taxon>Pseudonocardiaceae</taxon>
        <taxon>Amycolatopsis</taxon>
    </lineage>
</organism>
<dbReference type="RefSeq" id="WP_378268130.1">
    <property type="nucleotide sequence ID" value="NZ_JBHUKR010000017.1"/>
</dbReference>
<reference evidence="5" key="1">
    <citation type="journal article" date="2019" name="Int. J. Syst. Evol. Microbiol.">
        <title>The Global Catalogue of Microorganisms (GCM) 10K type strain sequencing project: providing services to taxonomists for standard genome sequencing and annotation.</title>
        <authorList>
            <consortium name="The Broad Institute Genomics Platform"/>
            <consortium name="The Broad Institute Genome Sequencing Center for Infectious Disease"/>
            <person name="Wu L."/>
            <person name="Ma J."/>
        </authorList>
    </citation>
    <scope>NUCLEOTIDE SEQUENCE [LARGE SCALE GENOMIC DNA]</scope>
    <source>
        <strain evidence="5">CGMCC 4.7645</strain>
    </source>
</reference>
<evidence type="ECO:0000313" key="4">
    <source>
        <dbReference type="EMBL" id="MFD2420099.1"/>
    </source>
</evidence>